<evidence type="ECO:0000313" key="4">
    <source>
        <dbReference type="EMBL" id="QPK78879.1"/>
    </source>
</evidence>
<dbReference type="PANTHER" id="PTHR12358:SF106">
    <property type="entry name" value="LIPID KINASE YEGS"/>
    <property type="match status" value="1"/>
</dbReference>
<keyword evidence="4" id="KW-0418">Kinase</keyword>
<dbReference type="InterPro" id="IPR017438">
    <property type="entry name" value="ATP-NAD_kinase_N"/>
</dbReference>
<proteinExistence type="inferred from homology"/>
<feature type="domain" description="DAGKc" evidence="3">
    <location>
        <begin position="1"/>
        <end position="141"/>
    </location>
</feature>
<keyword evidence="4" id="KW-0808">Transferase</keyword>
<dbReference type="InterPro" id="IPR050187">
    <property type="entry name" value="Lipid_Phosphate_FormReg"/>
</dbReference>
<dbReference type="PANTHER" id="PTHR12358">
    <property type="entry name" value="SPHINGOSINE KINASE"/>
    <property type="match status" value="1"/>
</dbReference>
<dbReference type="Pfam" id="PF00781">
    <property type="entry name" value="DAGK_cat"/>
    <property type="match status" value="1"/>
</dbReference>
<dbReference type="GO" id="GO:0004143">
    <property type="term" value="F:ATP-dependent diacylglycerol kinase activity"/>
    <property type="evidence" value="ECO:0007669"/>
    <property type="project" value="TreeGrafter"/>
</dbReference>
<dbReference type="InterPro" id="IPR001206">
    <property type="entry name" value="Diacylglycerol_kinase_cat_dom"/>
</dbReference>
<evidence type="ECO:0000256" key="1">
    <source>
        <dbReference type="ARBA" id="ARBA00001946"/>
    </source>
</evidence>
<name>A0A7T0KF30_9CORY</name>
<dbReference type="EMBL" id="CP064954">
    <property type="protein sequence ID" value="QPK78879.1"/>
    <property type="molecule type" value="Genomic_DNA"/>
</dbReference>
<dbReference type="GO" id="GO:0005886">
    <property type="term" value="C:plasma membrane"/>
    <property type="evidence" value="ECO:0007669"/>
    <property type="project" value="TreeGrafter"/>
</dbReference>
<gene>
    <name evidence="4" type="ORF">G7Y31_10205</name>
</gene>
<dbReference type="KEGG" id="cliz:G7Y31_10205"/>
<keyword evidence="5" id="KW-1185">Reference proteome</keyword>
<dbReference type="SUPFAM" id="SSF111331">
    <property type="entry name" value="NAD kinase/diacylglycerol kinase-like"/>
    <property type="match status" value="1"/>
</dbReference>
<dbReference type="SMART" id="SM00046">
    <property type="entry name" value="DAGKc"/>
    <property type="match status" value="1"/>
</dbReference>
<comment type="similarity">
    <text evidence="2">Belongs to the diacylglycerol/lipid kinase family.</text>
</comment>
<protein>
    <submittedName>
        <fullName evidence="4">Diacylglycerol kinase family lipid kinase</fullName>
    </submittedName>
</protein>
<organism evidence="4 5">
    <name type="scientific">Corynebacterium lizhenjunii</name>
    <dbReference type="NCBI Taxonomy" id="2709394"/>
    <lineage>
        <taxon>Bacteria</taxon>
        <taxon>Bacillati</taxon>
        <taxon>Actinomycetota</taxon>
        <taxon>Actinomycetes</taxon>
        <taxon>Mycobacteriales</taxon>
        <taxon>Corynebacteriaceae</taxon>
        <taxon>Corynebacterium</taxon>
    </lineage>
</organism>
<dbReference type="PROSITE" id="PS50146">
    <property type="entry name" value="DAGK"/>
    <property type="match status" value="1"/>
</dbReference>
<dbReference type="Gene3D" id="2.60.200.40">
    <property type="match status" value="1"/>
</dbReference>
<evidence type="ECO:0000256" key="2">
    <source>
        <dbReference type="ARBA" id="ARBA00005983"/>
    </source>
</evidence>
<evidence type="ECO:0000313" key="5">
    <source>
        <dbReference type="Proteomes" id="UP000594681"/>
    </source>
</evidence>
<comment type="cofactor">
    <cofactor evidence="1">
        <name>Mg(2+)</name>
        <dbReference type="ChEBI" id="CHEBI:18420"/>
    </cofactor>
</comment>
<reference evidence="4 5" key="1">
    <citation type="submission" date="2020-11" db="EMBL/GenBank/DDBJ databases">
        <title>Corynebacterium sp. ZJ-599.</title>
        <authorList>
            <person name="Zhou J."/>
        </authorList>
    </citation>
    <scope>NUCLEOTIDE SEQUENCE [LARGE SCALE GENOMIC DNA]</scope>
    <source>
        <strain evidence="4 5">ZJ-599</strain>
    </source>
</reference>
<dbReference type="RefSeq" id="WP_165007103.1">
    <property type="nucleotide sequence ID" value="NZ_CP064954.1"/>
</dbReference>
<dbReference type="Gene3D" id="3.40.50.10330">
    <property type="entry name" value="Probable inorganic polyphosphate/atp-NAD kinase, domain 1"/>
    <property type="match status" value="1"/>
</dbReference>
<accession>A0A7T0KF30</accession>
<sequence length="315" mass="34347">MRVMLIANPNSTSQSDALVRAVVAQLRKVPDLQLLVRLTHRARHAEELVRGLRREDFAAVVVLGGDGTVNEVVNGLLGTPGTQPPAEELPVLGVIPTGSANVFARALGFDHDPVLAAQTLAGTMAYDLRRSIRLGTFNQRWFAVNAGFGLDADILAAVDRARQQGRAATPVRYFWASLRGWHRARRNPPQINVFADNGARTFSLEAIPLLFASNTNPWSFLGPLPMVTNPRNSFDHGLGLFGVSDLQGPAGLAGLMYLFGAHHFTRTRVVQFDDAQLVELSVPGHHRFQADGESQGRLHHVVLRSIPQAIEVFAP</sequence>
<evidence type="ECO:0000259" key="3">
    <source>
        <dbReference type="PROSITE" id="PS50146"/>
    </source>
</evidence>
<dbReference type="Proteomes" id="UP000594681">
    <property type="component" value="Chromosome"/>
</dbReference>
<dbReference type="AlphaFoldDB" id="A0A7T0KF30"/>
<dbReference type="InterPro" id="IPR016064">
    <property type="entry name" value="NAD/diacylglycerol_kinase_sf"/>
</dbReference>